<name>A0A8X6NGW1_NEPPI</name>
<dbReference type="AlphaFoldDB" id="A0A8X6NGW1"/>
<comment type="caution">
    <text evidence="1">The sequence shown here is derived from an EMBL/GenBank/DDBJ whole genome shotgun (WGS) entry which is preliminary data.</text>
</comment>
<reference evidence="1" key="1">
    <citation type="submission" date="2020-08" db="EMBL/GenBank/DDBJ databases">
        <title>Multicomponent nature underlies the extraordinary mechanical properties of spider dragline silk.</title>
        <authorList>
            <person name="Kono N."/>
            <person name="Nakamura H."/>
            <person name="Mori M."/>
            <person name="Yoshida Y."/>
            <person name="Ohtoshi R."/>
            <person name="Malay A.D."/>
            <person name="Moran D.A.P."/>
            <person name="Tomita M."/>
            <person name="Numata K."/>
            <person name="Arakawa K."/>
        </authorList>
    </citation>
    <scope>NUCLEOTIDE SEQUENCE</scope>
</reference>
<evidence type="ECO:0000313" key="2">
    <source>
        <dbReference type="Proteomes" id="UP000887013"/>
    </source>
</evidence>
<evidence type="ECO:0000313" key="1">
    <source>
        <dbReference type="EMBL" id="GFT13895.1"/>
    </source>
</evidence>
<organism evidence="1 2">
    <name type="scientific">Nephila pilipes</name>
    <name type="common">Giant wood spider</name>
    <name type="synonym">Nephila maculata</name>
    <dbReference type="NCBI Taxonomy" id="299642"/>
    <lineage>
        <taxon>Eukaryota</taxon>
        <taxon>Metazoa</taxon>
        <taxon>Ecdysozoa</taxon>
        <taxon>Arthropoda</taxon>
        <taxon>Chelicerata</taxon>
        <taxon>Arachnida</taxon>
        <taxon>Araneae</taxon>
        <taxon>Araneomorphae</taxon>
        <taxon>Entelegynae</taxon>
        <taxon>Araneoidea</taxon>
        <taxon>Nephilidae</taxon>
        <taxon>Nephila</taxon>
    </lineage>
</organism>
<sequence length="123" mass="13195">MCAVLAVRRLCQPAGVSAARFGAARDGKYVLCAAYACQPARQRCACRTAAMRGKAGCVLAALAGHAACCGCVCSVRLRAAAKLRFWRNLQPRSQRPMRYGSGMQRTARCRHAKALPRIAGLRA</sequence>
<keyword evidence="2" id="KW-1185">Reference proteome</keyword>
<protein>
    <submittedName>
        <fullName evidence="1">Uncharacterized protein</fullName>
    </submittedName>
</protein>
<gene>
    <name evidence="1" type="ORF">NPIL_156651</name>
</gene>
<dbReference type="EMBL" id="BMAW01009455">
    <property type="protein sequence ID" value="GFT13895.1"/>
    <property type="molecule type" value="Genomic_DNA"/>
</dbReference>
<accession>A0A8X6NGW1</accession>
<dbReference type="Proteomes" id="UP000887013">
    <property type="component" value="Unassembled WGS sequence"/>
</dbReference>
<proteinExistence type="predicted"/>